<evidence type="ECO:0000313" key="3">
    <source>
        <dbReference type="Proteomes" id="UP000239209"/>
    </source>
</evidence>
<dbReference type="Proteomes" id="UP000239209">
    <property type="component" value="Unassembled WGS sequence"/>
</dbReference>
<accession>A0A2T0S4J1</accession>
<evidence type="ECO:0000313" key="2">
    <source>
        <dbReference type="EMBL" id="PRY28335.1"/>
    </source>
</evidence>
<dbReference type="AlphaFoldDB" id="A0A2T0S4J1"/>
<comment type="caution">
    <text evidence="2">The sequence shown here is derived from an EMBL/GenBank/DDBJ whole genome shotgun (WGS) entry which is preliminary data.</text>
</comment>
<organism evidence="2 3">
    <name type="scientific">Pseudosporangium ferrugineum</name>
    <dbReference type="NCBI Taxonomy" id="439699"/>
    <lineage>
        <taxon>Bacteria</taxon>
        <taxon>Bacillati</taxon>
        <taxon>Actinomycetota</taxon>
        <taxon>Actinomycetes</taxon>
        <taxon>Micromonosporales</taxon>
        <taxon>Micromonosporaceae</taxon>
        <taxon>Pseudosporangium</taxon>
    </lineage>
</organism>
<protein>
    <submittedName>
        <fullName evidence="2">Uncharacterized protein</fullName>
    </submittedName>
</protein>
<dbReference type="EMBL" id="PVZG01000008">
    <property type="protein sequence ID" value="PRY28335.1"/>
    <property type="molecule type" value="Genomic_DNA"/>
</dbReference>
<keyword evidence="1" id="KW-0812">Transmembrane</keyword>
<keyword evidence="1" id="KW-1133">Transmembrane helix</keyword>
<name>A0A2T0S4J1_9ACTN</name>
<feature type="transmembrane region" description="Helical" evidence="1">
    <location>
        <begin position="38"/>
        <end position="55"/>
    </location>
</feature>
<evidence type="ECO:0000256" key="1">
    <source>
        <dbReference type="SAM" id="Phobius"/>
    </source>
</evidence>
<reference evidence="2 3" key="1">
    <citation type="submission" date="2018-03" db="EMBL/GenBank/DDBJ databases">
        <title>Genomic Encyclopedia of Archaeal and Bacterial Type Strains, Phase II (KMG-II): from individual species to whole genera.</title>
        <authorList>
            <person name="Goeker M."/>
        </authorList>
    </citation>
    <scope>NUCLEOTIDE SEQUENCE [LARGE SCALE GENOMIC DNA]</scope>
    <source>
        <strain evidence="2 3">DSM 45348</strain>
    </source>
</reference>
<feature type="transmembrane region" description="Helical" evidence="1">
    <location>
        <begin position="12"/>
        <end position="32"/>
    </location>
</feature>
<keyword evidence="3" id="KW-1185">Reference proteome</keyword>
<sequence>MFRRHGSKPTLALWMLVALADIAILVAAVGFVTVLLTAAGAMIVAGAAAGVWQLQRRTGSQALRRRA</sequence>
<proteinExistence type="predicted"/>
<gene>
    <name evidence="2" type="ORF">CLV70_108127</name>
</gene>
<keyword evidence="1" id="KW-0472">Membrane</keyword>